<dbReference type="EMBL" id="WBVX01000054">
    <property type="protein sequence ID" value="KAB2675759.1"/>
    <property type="molecule type" value="Genomic_DNA"/>
</dbReference>
<evidence type="ECO:0008006" key="4">
    <source>
        <dbReference type="Google" id="ProtNLM"/>
    </source>
</evidence>
<dbReference type="Proteomes" id="UP000481643">
    <property type="component" value="Unassembled WGS sequence"/>
</dbReference>
<comment type="caution">
    <text evidence="2">The sequence shown here is derived from an EMBL/GenBank/DDBJ whole genome shotgun (WGS) entry which is preliminary data.</text>
</comment>
<reference evidence="2 3" key="1">
    <citation type="submission" date="2019-09" db="EMBL/GenBank/DDBJ databases">
        <title>Taxonomic organization of the family Brucellaceae based on a phylogenomic approach.</title>
        <authorList>
            <person name="Leclercq S."/>
            <person name="Cloeckaert A."/>
            <person name="Zygmunt M.S."/>
        </authorList>
    </citation>
    <scope>NUCLEOTIDE SEQUENCE [LARGE SCALE GENOMIC DNA]</scope>
    <source>
        <strain evidence="2 3">WS1830</strain>
    </source>
</reference>
<evidence type="ECO:0000313" key="3">
    <source>
        <dbReference type="Proteomes" id="UP000481643"/>
    </source>
</evidence>
<accession>A0A6L3Y410</accession>
<organism evidence="2 3">
    <name type="scientific">Brucella tritici</name>
    <dbReference type="NCBI Taxonomy" id="94626"/>
    <lineage>
        <taxon>Bacteria</taxon>
        <taxon>Pseudomonadati</taxon>
        <taxon>Pseudomonadota</taxon>
        <taxon>Alphaproteobacteria</taxon>
        <taxon>Hyphomicrobiales</taxon>
        <taxon>Brucellaceae</taxon>
        <taxon>Brucella/Ochrobactrum group</taxon>
        <taxon>Brucella</taxon>
    </lineage>
</organism>
<dbReference type="AlphaFoldDB" id="A0A6L3Y410"/>
<dbReference type="PROSITE" id="PS51257">
    <property type="entry name" value="PROKAR_LIPOPROTEIN"/>
    <property type="match status" value="1"/>
</dbReference>
<sequence>MKMGKLGVVLSLCVSLTIVGCVRREMLSDNNLLMDNAFGVDPSRHTPEEQARLKELLAQRAQNEKLTEVGKNNVGGSRSYGTYSPSSSFSEFPPVPPDDRADCEGNSNTPFIRWIENVQAKASSGGACLNSRGAELINREGAKRSRYCASILSGSEREQSFQQAIVHDRAADEARASASSTCS</sequence>
<dbReference type="RefSeq" id="WP_151654276.1">
    <property type="nucleotide sequence ID" value="NZ_WBVX01000054.1"/>
</dbReference>
<gene>
    <name evidence="2" type="ORF">F9L08_27445</name>
</gene>
<evidence type="ECO:0000313" key="2">
    <source>
        <dbReference type="EMBL" id="KAB2675759.1"/>
    </source>
</evidence>
<name>A0A6L3Y410_9HYPH</name>
<feature type="compositionally biased region" description="Polar residues" evidence="1">
    <location>
        <begin position="74"/>
        <end position="83"/>
    </location>
</feature>
<evidence type="ECO:0000256" key="1">
    <source>
        <dbReference type="SAM" id="MobiDB-lite"/>
    </source>
</evidence>
<protein>
    <recommendedName>
        <fullName evidence="4">Lipoprotein</fullName>
    </recommendedName>
</protein>
<proteinExistence type="predicted"/>
<feature type="region of interest" description="Disordered" evidence="1">
    <location>
        <begin position="70"/>
        <end position="94"/>
    </location>
</feature>